<dbReference type="SMART" id="SM01006">
    <property type="entry name" value="AlcB"/>
    <property type="match status" value="1"/>
</dbReference>
<dbReference type="InterPro" id="IPR016181">
    <property type="entry name" value="Acyl_CoA_acyltransferase"/>
</dbReference>
<reference evidence="3 4" key="1">
    <citation type="submission" date="2019-06" db="EMBL/GenBank/DDBJ databases">
        <title>A novel bacterium of genus Amaricoccus, isolated from marine sediment.</title>
        <authorList>
            <person name="Huang H."/>
            <person name="Mo K."/>
            <person name="Hu Y."/>
        </authorList>
    </citation>
    <scope>NUCLEOTIDE SEQUENCE [LARGE SCALE GENOMIC DNA]</scope>
    <source>
        <strain evidence="3 4">HB172011</strain>
    </source>
</reference>
<dbReference type="GO" id="GO:0016410">
    <property type="term" value="F:N-acyltransferase activity"/>
    <property type="evidence" value="ECO:0007669"/>
    <property type="project" value="TreeGrafter"/>
</dbReference>
<feature type="domain" description="Acyltransferase MbtK/IucB-like conserved" evidence="2">
    <location>
        <begin position="158"/>
        <end position="204"/>
    </location>
</feature>
<keyword evidence="3" id="KW-0808">Transferase</keyword>
<dbReference type="SUPFAM" id="SSF55729">
    <property type="entry name" value="Acyl-CoA N-acyltransferases (Nat)"/>
    <property type="match status" value="1"/>
</dbReference>
<accession>A0A501WLC0</accession>
<evidence type="ECO:0000313" key="3">
    <source>
        <dbReference type="EMBL" id="TPE49572.1"/>
    </source>
</evidence>
<evidence type="ECO:0000256" key="1">
    <source>
        <dbReference type="ARBA" id="ARBA00004924"/>
    </source>
</evidence>
<dbReference type="OrthoDB" id="9087497at2"/>
<comment type="pathway">
    <text evidence="1">Siderophore biosynthesis.</text>
</comment>
<dbReference type="Proteomes" id="UP000319255">
    <property type="component" value="Unassembled WGS sequence"/>
</dbReference>
<dbReference type="GO" id="GO:0019290">
    <property type="term" value="P:siderophore biosynthetic process"/>
    <property type="evidence" value="ECO:0007669"/>
    <property type="project" value="InterPro"/>
</dbReference>
<dbReference type="RefSeq" id="WP_140454836.1">
    <property type="nucleotide sequence ID" value="NZ_VFRP01000014.1"/>
</dbReference>
<evidence type="ECO:0000313" key="4">
    <source>
        <dbReference type="Proteomes" id="UP000319255"/>
    </source>
</evidence>
<protein>
    <submittedName>
        <fullName evidence="3">Acetyltransferase</fullName>
    </submittedName>
</protein>
<gene>
    <name evidence="3" type="ORF">FJM51_14425</name>
</gene>
<organism evidence="3 4">
    <name type="scientific">Amaricoccus solimangrovi</name>
    <dbReference type="NCBI Taxonomy" id="2589815"/>
    <lineage>
        <taxon>Bacteria</taxon>
        <taxon>Pseudomonadati</taxon>
        <taxon>Pseudomonadota</taxon>
        <taxon>Alphaproteobacteria</taxon>
        <taxon>Rhodobacterales</taxon>
        <taxon>Paracoccaceae</taxon>
        <taxon>Amaricoccus</taxon>
    </lineage>
</organism>
<dbReference type="Pfam" id="PF13523">
    <property type="entry name" value="Acetyltransf_8"/>
    <property type="match status" value="1"/>
</dbReference>
<dbReference type="PANTHER" id="PTHR31438:SF1">
    <property type="entry name" value="LYSINE N-ACYLTRANSFERASE C17G9.06C-RELATED"/>
    <property type="match status" value="1"/>
</dbReference>
<dbReference type="EMBL" id="VFRP01000014">
    <property type="protein sequence ID" value="TPE49572.1"/>
    <property type="molecule type" value="Genomic_DNA"/>
</dbReference>
<dbReference type="InterPro" id="IPR019432">
    <property type="entry name" value="Acyltransferase_MbtK/IucB-like"/>
</dbReference>
<comment type="caution">
    <text evidence="3">The sequence shown here is derived from an EMBL/GenBank/DDBJ whole genome shotgun (WGS) entry which is preliminary data.</text>
</comment>
<proteinExistence type="predicted"/>
<keyword evidence="4" id="KW-1185">Reference proteome</keyword>
<dbReference type="Gene3D" id="3.40.630.30">
    <property type="match status" value="1"/>
</dbReference>
<dbReference type="PANTHER" id="PTHR31438">
    <property type="entry name" value="LYSINE N-ACYLTRANSFERASE C17G9.06C-RELATED"/>
    <property type="match status" value="1"/>
</dbReference>
<evidence type="ECO:0000259" key="2">
    <source>
        <dbReference type="SMART" id="SM01006"/>
    </source>
</evidence>
<sequence length="351" mass="39292">MPKDMHAATPPLARRDGDRILFGDAPPLTLGERGDGWIDLAAPETADPGTGFDLALAAVEALTNRGGEAAIRLSGPGWAPLLPRLLETGAAFLIGDTPAVLPAAFWQVPDRWLGRAPAPWPTLWRPGPHGRHPVRPPKPRGTVYARHIPWLDQRFTLRAMTMEDLPTFHRWQNDPRVAEFFEESGTLAEHRAYLARMFADPHMLPLIGALDGRDFVYFELYWARENRIGAHYDAGAWDRGWHVLVGEADLRGADYVTAWMPSLMHYMFLAEPRTQAVVGEPKASHARQLANLGRCGFGHLRDFDFPHKRSALVRLERQHFFEARIWARPESGRGTPLALSPARLLVEGATR</sequence>
<dbReference type="AlphaFoldDB" id="A0A501WLC0"/>
<name>A0A501WLC0_9RHOB</name>